<name>D8JQ19_HYPDA</name>
<evidence type="ECO:0000256" key="1">
    <source>
        <dbReference type="SAM" id="MobiDB-lite"/>
    </source>
</evidence>
<dbReference type="EMBL" id="CP002083">
    <property type="protein sequence ID" value="ADJ23345.1"/>
    <property type="molecule type" value="Genomic_DNA"/>
</dbReference>
<dbReference type="RefSeq" id="WP_013214159.1">
    <property type="nucleotide sequence ID" value="NC_014313.1"/>
</dbReference>
<sequence length="78" mass="8256">MPAEVGKYPNGDTFVRVRLSQGDYSVRIDATVEGSGKDADVATEMLHVALRNLSDMASDAADAMGDGEEEAKHTEKAG</sequence>
<evidence type="ECO:0000313" key="4">
    <source>
        <dbReference type="Proteomes" id="UP000002033"/>
    </source>
</evidence>
<dbReference type="HOGENOM" id="CLU_2617216_0_0_5"/>
<reference evidence="2" key="1">
    <citation type="submission" date="2010-06" db="EMBL/GenBank/DDBJ databases">
        <title>Complete sequence of Hyphomicrobium denitrificans ATCC 51888.</title>
        <authorList>
            <consortium name="US DOE Joint Genome Institute"/>
            <person name="Lucas S."/>
            <person name="Copeland A."/>
            <person name="Lapidus A."/>
            <person name="Cheng J.-F."/>
            <person name="Bruce D."/>
            <person name="Goodwin L."/>
            <person name="Pitluck S."/>
            <person name="Held B."/>
            <person name="Detter J.C."/>
            <person name="Han C."/>
            <person name="Tapia R."/>
            <person name="Land M."/>
            <person name="Hauser L."/>
            <person name="Kyrpides N."/>
            <person name="Ivanova N."/>
            <person name="Brown P.J.B."/>
            <person name="Brun Y.V."/>
            <person name="Woyke T."/>
        </authorList>
    </citation>
    <scope>NUCLEOTIDE SEQUENCE</scope>
    <source>
        <strain evidence="2">ATCC 51888</strain>
    </source>
</reference>
<dbReference type="EMBL" id="CP002083">
    <property type="protein sequence ID" value="ADJ21940.1"/>
    <property type="molecule type" value="Genomic_DNA"/>
</dbReference>
<dbReference type="AlphaFoldDB" id="D8JQ19"/>
<dbReference type="STRING" id="582899.Hden_0113"/>
<evidence type="ECO:0000313" key="3">
    <source>
        <dbReference type="EMBL" id="ADJ23345.1"/>
    </source>
</evidence>
<keyword evidence="4" id="KW-1185">Reference proteome</keyword>
<dbReference type="Proteomes" id="UP000002033">
    <property type="component" value="Chromosome"/>
</dbReference>
<dbReference type="KEGG" id="hdn:Hden_1533"/>
<reference evidence="4" key="2">
    <citation type="journal article" date="2011" name="J. Bacteriol.">
        <title>Genome sequences of eight morphologically diverse alphaproteobacteria.</title>
        <authorList>
            <consortium name="US DOE Joint Genome Institute"/>
            <person name="Brown P.J."/>
            <person name="Kysela D.T."/>
            <person name="Buechlein A."/>
            <person name="Hemmerich C."/>
            <person name="Brun Y.V."/>
        </authorList>
    </citation>
    <scope>NUCLEOTIDE SEQUENCE [LARGE SCALE GENOMIC DNA]</scope>
    <source>
        <strain evidence="4">ATCC 51888 / DSM 1869 / NCIB 11706 / TK 0415</strain>
    </source>
</reference>
<gene>
    <name evidence="2" type="ordered locus">Hden_0113</name>
    <name evidence="3" type="ordered locus">Hden_1533</name>
</gene>
<accession>D8JQ19</accession>
<protein>
    <submittedName>
        <fullName evidence="2">Uncharacterized protein</fullName>
    </submittedName>
</protein>
<feature type="region of interest" description="Disordered" evidence="1">
    <location>
        <begin position="59"/>
        <end position="78"/>
    </location>
</feature>
<organism evidence="2 4">
    <name type="scientific">Hyphomicrobium denitrificans (strain ATCC 51888 / DSM 1869 / NCIMB 11706 / TK 0415)</name>
    <dbReference type="NCBI Taxonomy" id="582899"/>
    <lineage>
        <taxon>Bacteria</taxon>
        <taxon>Pseudomonadati</taxon>
        <taxon>Pseudomonadota</taxon>
        <taxon>Alphaproteobacteria</taxon>
        <taxon>Hyphomicrobiales</taxon>
        <taxon>Hyphomicrobiaceae</taxon>
        <taxon>Hyphomicrobium</taxon>
    </lineage>
</organism>
<dbReference type="KEGG" id="hdn:Hden_0113"/>
<proteinExistence type="predicted"/>
<evidence type="ECO:0000313" key="2">
    <source>
        <dbReference type="EMBL" id="ADJ21940.1"/>
    </source>
</evidence>